<organism evidence="3 4">
    <name type="scientific">Streptomyces coryli</name>
    <dbReference type="NCBI Taxonomy" id="1128680"/>
    <lineage>
        <taxon>Bacteria</taxon>
        <taxon>Bacillati</taxon>
        <taxon>Actinomycetota</taxon>
        <taxon>Actinomycetes</taxon>
        <taxon>Kitasatosporales</taxon>
        <taxon>Streptomycetaceae</taxon>
        <taxon>Streptomyces</taxon>
    </lineage>
</organism>
<evidence type="ECO:0000313" key="4">
    <source>
        <dbReference type="Proteomes" id="UP000481583"/>
    </source>
</evidence>
<dbReference type="InterPro" id="IPR016171">
    <property type="entry name" value="Vanillyl_alc_oxidase_C-sub2"/>
</dbReference>
<comment type="caution">
    <text evidence="3">The sequence shown here is derived from an EMBL/GenBank/DDBJ whole genome shotgun (WGS) entry which is preliminary data.</text>
</comment>
<gene>
    <name evidence="3" type="ORF">G5C51_11810</name>
</gene>
<sequence>MTAPVNWAGNVTFTARELIRPTSVADLQTAVSRATRIRALGSGHSFNRIADTDGTLVSTAGLPPLAETDSAARTVRVNGGMTYAELADRLAGTGLALANMASLPHISIAGSVATGTHGSGDGQGSLATQVRTVELVGPDGELRTLHRDKDGDAFAGSVVSLGALGVVTALTLDLVPAYEISQYGFTGLSVDDATAHFDEIFGSAYSVSLFTDWRGPGFNSAILKHRTGGTPPALPWGTPATERLHPIPGLVADNCTEQLGVPGPWHERLPHFRPGFVPSNGDELQSEWLVARADAVAALRALDGMRAELAPVVQVCEVRTIAADRLWLSPAYGRDTVALHFTWVPDAAAVGPVIAQVEGRLADLAPRPHWGKLYATGPAALRARYPRLGDFALLARAADPAGKFRNPLVSALIGAEGK</sequence>
<protein>
    <submittedName>
        <fullName evidence="3">FAD-binding protein</fullName>
    </submittedName>
</protein>
<name>A0A6G4TX78_9ACTN</name>
<dbReference type="PANTHER" id="PTHR43762">
    <property type="entry name" value="L-GULONOLACTONE OXIDASE"/>
    <property type="match status" value="1"/>
</dbReference>
<dbReference type="EMBL" id="JAAKZV010000038">
    <property type="protein sequence ID" value="NGN64585.1"/>
    <property type="molecule type" value="Genomic_DNA"/>
</dbReference>
<dbReference type="Pfam" id="PF04030">
    <property type="entry name" value="ALO"/>
    <property type="match status" value="1"/>
</dbReference>
<dbReference type="Pfam" id="PF01565">
    <property type="entry name" value="FAD_binding_4"/>
    <property type="match status" value="1"/>
</dbReference>
<reference evidence="3 4" key="1">
    <citation type="submission" date="2020-02" db="EMBL/GenBank/DDBJ databases">
        <title>Whole-genome analyses of novel actinobacteria.</title>
        <authorList>
            <person name="Sahin N."/>
        </authorList>
    </citation>
    <scope>NUCLEOTIDE SEQUENCE [LARGE SCALE GENOMIC DNA]</scope>
    <source>
        <strain evidence="3 4">A7024</strain>
    </source>
</reference>
<dbReference type="RefSeq" id="WP_165236193.1">
    <property type="nucleotide sequence ID" value="NZ_JAAKZV010000038.1"/>
</dbReference>
<evidence type="ECO:0000259" key="2">
    <source>
        <dbReference type="PROSITE" id="PS51387"/>
    </source>
</evidence>
<dbReference type="SUPFAM" id="SSF56176">
    <property type="entry name" value="FAD-binding/transporter-associated domain-like"/>
    <property type="match status" value="1"/>
</dbReference>
<dbReference type="InterPro" id="IPR016166">
    <property type="entry name" value="FAD-bd_PCMH"/>
</dbReference>
<dbReference type="GO" id="GO:0071949">
    <property type="term" value="F:FAD binding"/>
    <property type="evidence" value="ECO:0007669"/>
    <property type="project" value="InterPro"/>
</dbReference>
<dbReference type="Gene3D" id="3.30.70.2520">
    <property type="match status" value="1"/>
</dbReference>
<evidence type="ECO:0000256" key="1">
    <source>
        <dbReference type="ARBA" id="ARBA00023002"/>
    </source>
</evidence>
<dbReference type="GO" id="GO:0003885">
    <property type="term" value="F:D-arabinono-1,4-lactone oxidase activity"/>
    <property type="evidence" value="ECO:0007669"/>
    <property type="project" value="InterPro"/>
</dbReference>
<feature type="domain" description="FAD-binding PCMH-type" evidence="2">
    <location>
        <begin position="11"/>
        <end position="177"/>
    </location>
</feature>
<dbReference type="InterPro" id="IPR016167">
    <property type="entry name" value="FAD-bd_PCMH_sub1"/>
</dbReference>
<dbReference type="InterPro" id="IPR010031">
    <property type="entry name" value="FAD_lactone_oxidase-like"/>
</dbReference>
<dbReference type="InterPro" id="IPR016169">
    <property type="entry name" value="FAD-bd_PCMH_sub2"/>
</dbReference>
<dbReference type="InterPro" id="IPR006094">
    <property type="entry name" value="Oxid_FAD_bind_N"/>
</dbReference>
<dbReference type="Gene3D" id="3.30.465.10">
    <property type="match status" value="1"/>
</dbReference>
<dbReference type="PIRSF" id="PIRSF000136">
    <property type="entry name" value="LGO_GLO"/>
    <property type="match status" value="1"/>
</dbReference>
<dbReference type="Gene3D" id="3.30.70.2530">
    <property type="match status" value="1"/>
</dbReference>
<evidence type="ECO:0000313" key="3">
    <source>
        <dbReference type="EMBL" id="NGN64585.1"/>
    </source>
</evidence>
<keyword evidence="1" id="KW-0560">Oxidoreductase</keyword>
<accession>A0A6G4TX78</accession>
<dbReference type="PANTHER" id="PTHR43762:SF1">
    <property type="entry name" value="D-ARABINONO-1,4-LACTONE OXIDASE"/>
    <property type="match status" value="1"/>
</dbReference>
<dbReference type="GO" id="GO:0080049">
    <property type="term" value="F:L-gulono-1,4-lactone dehydrogenase activity"/>
    <property type="evidence" value="ECO:0007669"/>
    <property type="project" value="TreeGrafter"/>
</dbReference>
<proteinExistence type="predicted"/>
<dbReference type="PROSITE" id="PS51387">
    <property type="entry name" value="FAD_PCMH"/>
    <property type="match status" value="1"/>
</dbReference>
<dbReference type="AlphaFoldDB" id="A0A6G4TX78"/>
<dbReference type="Proteomes" id="UP000481583">
    <property type="component" value="Unassembled WGS sequence"/>
</dbReference>
<dbReference type="InterPro" id="IPR036318">
    <property type="entry name" value="FAD-bd_PCMH-like_sf"/>
</dbReference>
<dbReference type="InterPro" id="IPR007173">
    <property type="entry name" value="ALO_C"/>
</dbReference>
<dbReference type="GO" id="GO:0016020">
    <property type="term" value="C:membrane"/>
    <property type="evidence" value="ECO:0007669"/>
    <property type="project" value="InterPro"/>
</dbReference>
<keyword evidence="4" id="KW-1185">Reference proteome</keyword>
<dbReference type="Gene3D" id="1.10.45.10">
    <property type="entry name" value="Vanillyl-alcohol Oxidase, Chain A, domain 4"/>
    <property type="match status" value="1"/>
</dbReference>
<dbReference type="Gene3D" id="3.30.43.10">
    <property type="entry name" value="Uridine Diphospho-n-acetylenolpyruvylglucosamine Reductase, domain 2"/>
    <property type="match status" value="1"/>
</dbReference>